<dbReference type="Proteomes" id="UP001595887">
    <property type="component" value="Unassembled WGS sequence"/>
</dbReference>
<evidence type="ECO:0000259" key="7">
    <source>
        <dbReference type="Pfam" id="PF16188"/>
    </source>
</evidence>
<organism evidence="8 9">
    <name type="scientific">Sphingorhabdus arenilitoris</name>
    <dbReference type="NCBI Taxonomy" id="1490041"/>
    <lineage>
        <taxon>Bacteria</taxon>
        <taxon>Pseudomonadati</taxon>
        <taxon>Pseudomonadota</taxon>
        <taxon>Alphaproteobacteria</taxon>
        <taxon>Sphingomonadales</taxon>
        <taxon>Sphingomonadaceae</taxon>
        <taxon>Sphingorhabdus</taxon>
    </lineage>
</organism>
<evidence type="ECO:0000313" key="8">
    <source>
        <dbReference type="EMBL" id="MFC4293012.1"/>
    </source>
</evidence>
<keyword evidence="3 8" id="KW-0378">Hydrolase</keyword>
<comment type="caution">
    <text evidence="8">The sequence shown here is derived from an EMBL/GenBank/DDBJ whole genome shotgun (WGS) entry which is preliminary data.</text>
</comment>
<dbReference type="GO" id="GO:0004177">
    <property type="term" value="F:aminopeptidase activity"/>
    <property type="evidence" value="ECO:0007669"/>
    <property type="project" value="UniProtKB-KW"/>
</dbReference>
<accession>A0ABV8RHV9</accession>
<proteinExistence type="inferred from homology"/>
<feature type="domain" description="Peptidase M24" evidence="5">
    <location>
        <begin position="310"/>
        <end position="527"/>
    </location>
</feature>
<gene>
    <name evidence="8" type="ORF">ACFOWX_11365</name>
</gene>
<dbReference type="CDD" id="cd01085">
    <property type="entry name" value="APP"/>
    <property type="match status" value="1"/>
</dbReference>
<evidence type="ECO:0000256" key="1">
    <source>
        <dbReference type="ARBA" id="ARBA00008766"/>
    </source>
</evidence>
<dbReference type="PANTHER" id="PTHR43763">
    <property type="entry name" value="XAA-PRO AMINOPEPTIDASE 1"/>
    <property type="match status" value="1"/>
</dbReference>
<keyword evidence="2" id="KW-0479">Metal-binding</keyword>
<dbReference type="EMBL" id="JBHSDH010000013">
    <property type="protein sequence ID" value="MFC4293012.1"/>
    <property type="molecule type" value="Genomic_DNA"/>
</dbReference>
<sequence>MQTHEARLSALREELKRRGLSGFVVPICDEHMSEYVGEYAQRLGWLTGFGGSAGSAVVMANKAAIFTDGRYTVQVREQVDGNHYEYVPVGQTKPHEWIKTHANAGDKIGYDAWLHTEAWVKMASDAAASVGAQMVAVDGNPIDAVWSDQPTRSDAPLAVHTDADAGKSSDQKRSEMAEELRAKGVDAAVIAALDSVAWVFNIRGGDVANTPVPLAFTLLHSDGTAELFVAPEKMTPQVQAHLGNQVTVRRYDELAEQLGTLSGKKVAVDPDMSVAAISQALKSGGAQIVQMRDPAILPKAIKNERERQGTRDAHIRDGAALTRFLRWCSEELVKGGQDELSAAAKLREFREATGVLKDISFRTISATGPHGALCHYSVNEETNLPIEDGHLYLVDSGGQYLDGTTDVTRVVAVGEPTAEMRKRYTQVLKGHIALAQARFPDGTAGGALDALARQYLWADGVDYAHGTGHGVGSYLAVHEGPQRIGMSAGVQAGTGEPLRAGMILSNEPGYYKEGAFGIRIENLVLVRKADIDGAEGDYLEFENLTWAPLEPKLIDAALLSPTEIEWVNNYHTQVLDIVGQQLDGDDNIWLEKMCQPIG</sequence>
<dbReference type="Pfam" id="PF16188">
    <property type="entry name" value="Peptidase_M24_C"/>
    <property type="match status" value="1"/>
</dbReference>
<protein>
    <submittedName>
        <fullName evidence="8">Aminopeptidase P family protein</fullName>
        <ecNumber evidence="8">3.4.11.-</ecNumber>
    </submittedName>
</protein>
<dbReference type="Pfam" id="PF00557">
    <property type="entry name" value="Peptidase_M24"/>
    <property type="match status" value="1"/>
</dbReference>
<dbReference type="EC" id="3.4.11.-" evidence="8"/>
<dbReference type="Pfam" id="PF01321">
    <property type="entry name" value="Creatinase_N"/>
    <property type="match status" value="1"/>
</dbReference>
<dbReference type="SUPFAM" id="SSF53092">
    <property type="entry name" value="Creatinase/prolidase N-terminal domain"/>
    <property type="match status" value="1"/>
</dbReference>
<keyword evidence="8" id="KW-0645">Protease</keyword>
<reference evidence="9" key="1">
    <citation type="journal article" date="2019" name="Int. J. Syst. Evol. Microbiol.">
        <title>The Global Catalogue of Microorganisms (GCM) 10K type strain sequencing project: providing services to taxonomists for standard genome sequencing and annotation.</title>
        <authorList>
            <consortium name="The Broad Institute Genomics Platform"/>
            <consortium name="The Broad Institute Genome Sequencing Center for Infectious Disease"/>
            <person name="Wu L."/>
            <person name="Ma J."/>
        </authorList>
    </citation>
    <scope>NUCLEOTIDE SEQUENCE [LARGE SCALE GENOMIC DNA]</scope>
    <source>
        <strain evidence="9">CECT 8531</strain>
    </source>
</reference>
<evidence type="ECO:0000256" key="4">
    <source>
        <dbReference type="SAM" id="MobiDB-lite"/>
    </source>
</evidence>
<evidence type="ECO:0000259" key="6">
    <source>
        <dbReference type="Pfam" id="PF01321"/>
    </source>
</evidence>
<dbReference type="Pfam" id="PF16189">
    <property type="entry name" value="Creatinase_N_2"/>
    <property type="match status" value="1"/>
</dbReference>
<dbReference type="Gene3D" id="3.40.350.10">
    <property type="entry name" value="Creatinase/prolidase N-terminal domain"/>
    <property type="match status" value="2"/>
</dbReference>
<dbReference type="InterPro" id="IPR000587">
    <property type="entry name" value="Creatinase_N"/>
</dbReference>
<dbReference type="SUPFAM" id="SSF55920">
    <property type="entry name" value="Creatinase/aminopeptidase"/>
    <property type="match status" value="1"/>
</dbReference>
<dbReference type="RefSeq" id="WP_381425035.1">
    <property type="nucleotide sequence ID" value="NZ_JBHSDH010000013.1"/>
</dbReference>
<dbReference type="PANTHER" id="PTHR43763:SF6">
    <property type="entry name" value="XAA-PRO AMINOPEPTIDASE 1"/>
    <property type="match status" value="1"/>
</dbReference>
<feature type="region of interest" description="Disordered" evidence="4">
    <location>
        <begin position="146"/>
        <end position="174"/>
    </location>
</feature>
<dbReference type="Gene3D" id="3.90.230.10">
    <property type="entry name" value="Creatinase/methionine aminopeptidase superfamily"/>
    <property type="match status" value="1"/>
</dbReference>
<dbReference type="InterPro" id="IPR036005">
    <property type="entry name" value="Creatinase/aminopeptidase-like"/>
</dbReference>
<keyword evidence="9" id="KW-1185">Reference proteome</keyword>
<dbReference type="InterPro" id="IPR050422">
    <property type="entry name" value="X-Pro_aminopeptidase_P"/>
</dbReference>
<feature type="compositionally biased region" description="Basic and acidic residues" evidence="4">
    <location>
        <begin position="161"/>
        <end position="174"/>
    </location>
</feature>
<comment type="similarity">
    <text evidence="1">Belongs to the peptidase M24B family.</text>
</comment>
<name>A0ABV8RHV9_9SPHN</name>
<dbReference type="InterPro" id="IPR029149">
    <property type="entry name" value="Creatin/AminoP/Spt16_N"/>
</dbReference>
<dbReference type="InterPro" id="IPR000994">
    <property type="entry name" value="Pept_M24"/>
</dbReference>
<dbReference type="InterPro" id="IPR032416">
    <property type="entry name" value="Peptidase_M24_C"/>
</dbReference>
<keyword evidence="8" id="KW-0031">Aminopeptidase</keyword>
<feature type="domain" description="Peptidase M24 C-terminal" evidence="7">
    <location>
        <begin position="538"/>
        <end position="597"/>
    </location>
</feature>
<evidence type="ECO:0000259" key="5">
    <source>
        <dbReference type="Pfam" id="PF00557"/>
    </source>
</evidence>
<dbReference type="InterPro" id="IPR033740">
    <property type="entry name" value="Pept_M24B"/>
</dbReference>
<evidence type="ECO:0000256" key="3">
    <source>
        <dbReference type="ARBA" id="ARBA00022801"/>
    </source>
</evidence>
<feature type="domain" description="Creatinase N-terminal" evidence="6">
    <location>
        <begin position="7"/>
        <end position="136"/>
    </location>
</feature>
<evidence type="ECO:0000313" key="9">
    <source>
        <dbReference type="Proteomes" id="UP001595887"/>
    </source>
</evidence>
<evidence type="ECO:0000256" key="2">
    <source>
        <dbReference type="ARBA" id="ARBA00022723"/>
    </source>
</evidence>